<evidence type="ECO:0000313" key="3">
    <source>
        <dbReference type="Proteomes" id="UP000319004"/>
    </source>
</evidence>
<accession>A0A518HZ85</accession>
<dbReference type="RefSeq" id="WP_145390256.1">
    <property type="nucleotide sequence ID" value="NZ_CP037423.1"/>
</dbReference>
<keyword evidence="1" id="KW-0732">Signal</keyword>
<proteinExistence type="predicted"/>
<feature type="signal peptide" evidence="1">
    <location>
        <begin position="1"/>
        <end position="19"/>
    </location>
</feature>
<keyword evidence="3" id="KW-1185">Reference proteome</keyword>
<evidence type="ECO:0000256" key="1">
    <source>
        <dbReference type="SAM" id="SignalP"/>
    </source>
</evidence>
<sequence precursor="true">MKISIALSLALLVVACPVAGDEPKELLTQTRDAMFQPHPDGKRWSGVYASTSEVGMFTSTVLVIDDGSVGHIAYNMKFTTDVGSVDDIRQDTLHGTVLTDKDKIYVPLAHGRKRDGQISLMASISRYTRVEINGKTVLLRDDALRAYKKDKKLYDYGVLIRVADYRGMRTMFDIEKITHPSIKILYKDKSKTWSDPFVAGPNDGG</sequence>
<protein>
    <submittedName>
        <fullName evidence="2">Uncharacterized protein</fullName>
    </submittedName>
</protein>
<dbReference type="AlphaFoldDB" id="A0A518HZ85"/>
<feature type="chain" id="PRO_5022055119" evidence="1">
    <location>
        <begin position="20"/>
        <end position="205"/>
    </location>
</feature>
<dbReference type="EMBL" id="CP037423">
    <property type="protein sequence ID" value="QDV46084.1"/>
    <property type="molecule type" value="Genomic_DNA"/>
</dbReference>
<dbReference type="OrthoDB" id="285336at2"/>
<dbReference type="PROSITE" id="PS51257">
    <property type="entry name" value="PROKAR_LIPOPROTEIN"/>
    <property type="match status" value="1"/>
</dbReference>
<gene>
    <name evidence="2" type="ORF">Enr13x_59880</name>
</gene>
<name>A0A518HZ85_9BACT</name>
<dbReference type="KEGG" id="snep:Enr13x_59880"/>
<organism evidence="2 3">
    <name type="scientific">Stieleria neptunia</name>
    <dbReference type="NCBI Taxonomy" id="2527979"/>
    <lineage>
        <taxon>Bacteria</taxon>
        <taxon>Pseudomonadati</taxon>
        <taxon>Planctomycetota</taxon>
        <taxon>Planctomycetia</taxon>
        <taxon>Pirellulales</taxon>
        <taxon>Pirellulaceae</taxon>
        <taxon>Stieleria</taxon>
    </lineage>
</organism>
<reference evidence="2 3" key="1">
    <citation type="submission" date="2019-03" db="EMBL/GenBank/DDBJ databases">
        <title>Deep-cultivation of Planctomycetes and their phenomic and genomic characterization uncovers novel biology.</title>
        <authorList>
            <person name="Wiegand S."/>
            <person name="Jogler M."/>
            <person name="Boedeker C."/>
            <person name="Pinto D."/>
            <person name="Vollmers J."/>
            <person name="Rivas-Marin E."/>
            <person name="Kohn T."/>
            <person name="Peeters S.H."/>
            <person name="Heuer A."/>
            <person name="Rast P."/>
            <person name="Oberbeckmann S."/>
            <person name="Bunk B."/>
            <person name="Jeske O."/>
            <person name="Meyerdierks A."/>
            <person name="Storesund J.E."/>
            <person name="Kallscheuer N."/>
            <person name="Luecker S."/>
            <person name="Lage O.M."/>
            <person name="Pohl T."/>
            <person name="Merkel B.J."/>
            <person name="Hornburger P."/>
            <person name="Mueller R.-W."/>
            <person name="Bruemmer F."/>
            <person name="Labrenz M."/>
            <person name="Spormann A.M."/>
            <person name="Op den Camp H."/>
            <person name="Overmann J."/>
            <person name="Amann R."/>
            <person name="Jetten M.S.M."/>
            <person name="Mascher T."/>
            <person name="Medema M.H."/>
            <person name="Devos D.P."/>
            <person name="Kaster A.-K."/>
            <person name="Ovreas L."/>
            <person name="Rohde M."/>
            <person name="Galperin M.Y."/>
            <person name="Jogler C."/>
        </authorList>
    </citation>
    <scope>NUCLEOTIDE SEQUENCE [LARGE SCALE GENOMIC DNA]</scope>
    <source>
        <strain evidence="2 3">Enr13</strain>
    </source>
</reference>
<evidence type="ECO:0000313" key="2">
    <source>
        <dbReference type="EMBL" id="QDV46084.1"/>
    </source>
</evidence>
<dbReference type="Proteomes" id="UP000319004">
    <property type="component" value="Chromosome"/>
</dbReference>